<keyword evidence="2" id="KW-1185">Reference proteome</keyword>
<organism evidence="1 2">
    <name type="scientific">Brevundimonas phage vB_BpoS-Marchewka</name>
    <dbReference type="NCBI Taxonomy" id="2948604"/>
    <lineage>
        <taxon>Viruses</taxon>
        <taxon>Duplodnaviria</taxon>
        <taxon>Heunggongvirae</taxon>
        <taxon>Uroviricota</taxon>
        <taxon>Caudoviricetes</taxon>
        <taxon>Jeanschmidtviridae</taxon>
        <taxon>Marchewkavirus</taxon>
        <taxon>Marchewkavirus marchewka</taxon>
    </lineage>
</organism>
<sequence>MTDTTTLPALGERLTIQNSAHIQVGDFVWATHRGRPCFGAIRTLQRDPSAAKGGGIGIGGMAGPLTYYTFIGRPRRDGWLKFTGDVNPVGETVIEARLVTGAVMRGRACDFPDVAWQCIISYIRPYTPPPTPSVETLEQAIAALAPFAAVVRSYDAAEDGSHEIWTDHGFVGGPATSVFRLENYRAAAAALEALTGKKLETI</sequence>
<dbReference type="Proteomes" id="UP001056634">
    <property type="component" value="Segment"/>
</dbReference>
<protein>
    <submittedName>
        <fullName evidence="1">Uncharacterized protein</fullName>
    </submittedName>
</protein>
<name>A0A9E7SSF6_9CAUD</name>
<reference evidence="1" key="1">
    <citation type="submission" date="2022-04" db="EMBL/GenBank/DDBJ databases">
        <authorList>
            <person name="Friedrich I."/>
            <person name="Schneider D."/>
            <person name="Poehlein A."/>
            <person name="Hertel R."/>
            <person name="Daniel R."/>
        </authorList>
    </citation>
    <scope>NUCLEOTIDE SEQUENCE</scope>
</reference>
<dbReference type="EMBL" id="ON529851">
    <property type="protein sequence ID" value="UTC28716.1"/>
    <property type="molecule type" value="Genomic_DNA"/>
</dbReference>
<evidence type="ECO:0000313" key="1">
    <source>
        <dbReference type="EMBL" id="UTC28716.1"/>
    </source>
</evidence>
<accession>A0A9E7SSF6</accession>
<gene>
    <name evidence="1" type="ORF">MARCHEWKA_02030</name>
</gene>
<evidence type="ECO:0000313" key="2">
    <source>
        <dbReference type="Proteomes" id="UP001056634"/>
    </source>
</evidence>
<proteinExistence type="predicted"/>